<gene>
    <name evidence="3" type="ORF">RUM8411_01305</name>
</gene>
<feature type="transmembrane region" description="Helical" evidence="1">
    <location>
        <begin position="20"/>
        <end position="39"/>
    </location>
</feature>
<evidence type="ECO:0000313" key="4">
    <source>
        <dbReference type="Proteomes" id="UP000193778"/>
    </source>
</evidence>
<keyword evidence="4" id="KW-1185">Reference proteome</keyword>
<feature type="domain" description="TadE-like" evidence="2">
    <location>
        <begin position="18"/>
        <end position="60"/>
    </location>
</feature>
<evidence type="ECO:0000256" key="1">
    <source>
        <dbReference type="SAM" id="Phobius"/>
    </source>
</evidence>
<keyword evidence="1" id="KW-0472">Membrane</keyword>
<protein>
    <submittedName>
        <fullName evidence="3">TadE-like protein</fullName>
    </submittedName>
</protein>
<name>A0A1X6YWG5_9RHOB</name>
<dbReference type="OrthoDB" id="7907064at2"/>
<accession>A0A1X6YWG5</accession>
<proteinExistence type="predicted"/>
<reference evidence="4" key="1">
    <citation type="submission" date="2017-03" db="EMBL/GenBank/DDBJ databases">
        <authorList>
            <person name="Rodrigo-Torres L."/>
            <person name="Arahal R.D."/>
            <person name="Lucena T."/>
        </authorList>
    </citation>
    <scope>NUCLEOTIDE SEQUENCE [LARGE SCALE GENOMIC DNA]</scope>
    <source>
        <strain evidence="4">CECT 8411</strain>
    </source>
</reference>
<evidence type="ECO:0000259" key="2">
    <source>
        <dbReference type="Pfam" id="PF07811"/>
    </source>
</evidence>
<organism evidence="3 4">
    <name type="scientific">Ruegeria meonggei</name>
    <dbReference type="NCBI Taxonomy" id="1446476"/>
    <lineage>
        <taxon>Bacteria</taxon>
        <taxon>Pseudomonadati</taxon>
        <taxon>Pseudomonadota</taxon>
        <taxon>Alphaproteobacteria</taxon>
        <taxon>Rhodobacterales</taxon>
        <taxon>Roseobacteraceae</taxon>
        <taxon>Ruegeria</taxon>
    </lineage>
</organism>
<dbReference type="AlphaFoldDB" id="A0A1X6YWG5"/>
<dbReference type="RefSeq" id="WP_085821851.1">
    <property type="nucleotide sequence ID" value="NZ_FWFP01000003.1"/>
</dbReference>
<keyword evidence="1" id="KW-1133">Transmembrane helix</keyword>
<evidence type="ECO:0000313" key="3">
    <source>
        <dbReference type="EMBL" id="SLN31382.1"/>
    </source>
</evidence>
<dbReference type="Proteomes" id="UP000193778">
    <property type="component" value="Unassembled WGS sequence"/>
</dbReference>
<keyword evidence="1" id="KW-0812">Transmembrane</keyword>
<dbReference type="Pfam" id="PF07811">
    <property type="entry name" value="TadE"/>
    <property type="match status" value="1"/>
</dbReference>
<sequence>MIRKLLGKVVRFKRKENGAVTVEFVIIFPVFMFFILSAMEYSLVTMQQAMLEHSVDRTVRDIRLGTGANPTHDEIKASICEKAAVIRDCSSNLQLEMIIQDAFVGVNLPAEADCTDNSEEVKPVREFSNGASNELMILRACARVDPVFPTSAMGRALVDETGQIALTSTTAFVQEP</sequence>
<dbReference type="InterPro" id="IPR012495">
    <property type="entry name" value="TadE-like_dom"/>
</dbReference>
<dbReference type="EMBL" id="FWFP01000003">
    <property type="protein sequence ID" value="SLN31382.1"/>
    <property type="molecule type" value="Genomic_DNA"/>
</dbReference>